<name>A0A1G9WAA5_9SPHI</name>
<dbReference type="Proteomes" id="UP000183200">
    <property type="component" value="Unassembled WGS sequence"/>
</dbReference>
<keyword evidence="2" id="KW-1185">Reference proteome</keyword>
<sequence>MIKTSNLNEAIVKVIRKMQTLAVISILICPNVLAQKKPPVSFPTPNAASLGTYGQIPVNYFNGLASVSIPIHTIDDKGISIPIELSYQALGVRTDNHPGWVGLNWNLTAGGMITRIANGDADEIIVSTADAANPNTKSYLFNYGLLSDDNNWSTASVLGPIIQNYVTFPPSDLSASPSPDEFVFNFNGLSGSFFLDHQGQWKVRSSNAKGTKISMTTNSFDLEGSQGFQSIPLARIIDKIELTTPDGVVYVFGGTAESIEFSRNEGRRDETYNSVTATSWMLTKVIPQSGTETILNYERGGYTIISSDSWSSYYYANYGNHSSSTGSPKIVHTLLNPVYLKEIVTPGQTVTFTRSQTNELAHRDSSPFYFNNPGAPPTFYQDIGNEGSKWYKLINISVKDNFTEKLIKQFDFTYKDQLDSRLMLTSVQEKDATRIKSKNPYEFYYYDSEYFDLPGYASMKTDHWGFFNNYNYFDHVDNSKISPADINAYTTSRDANAEFLLEGTLSHVFYPTGGQTEFVYEPNDYSSIINSYDTTPNFSLTSLGFGQKKIAGGLRIKKIISKTGDAIPNIREFSYVKSSASFPTTSSGILGGKPTYFEQLYPVSSMCVGNAGLNVPCAGATGSYWLFSNRTAFPLSFTNGNHVTYSEIKEKFPDGSYKIYNYSNHDSILYRNTAIINSGYYHMASFTNIKTTDMSYVRGKLLTERSYTSVNKLLSTNAYEYNKNPDRFNDHVRVVDITATSANEPIGAQIHAYKKFLFEPYIIKTTVTNYNQNDNSSLSSVKTFEYNDLTNLLKNEVLEKSDGKELKTIYKYPSDKSSLSNTFSSSDLLVIDEMVGKNMISSVLEVETYVNSTFLKRESTIYKKHTFGGNHLFLPEILKSRYAGVNLDNLDAQYHKYDNEGNVLTYSSNNSSKTSFAWGYNQQYPIAKVLNSEYNEFFYEGFEGRLSGSVGEAHTGEKRHLGSYTVPFVRPNTKSYVLAYWEYIGTKWKYQLEDYTIDNKVISSVGPIDDVSVYPKDALFSSYTYKPLIGMSSETNPSGSTKFYAFNSLAQLSDIKDNSKNIIANYNYNYANTAGNWQNTANTICETVNDLEYNNYLGTTGNKLQEQIDNNPFSFTYNKTRFVVSDFNQNACPPSYYFVYSTDPSLTSVSISAKRSYSDNTSKTMRFKIRYDSISNGQQVEQYVNIPITGTTGSTSLQVQAGSYIEVEHIETY</sequence>
<dbReference type="EMBL" id="FNGY01000005">
    <property type="protein sequence ID" value="SDM81389.1"/>
    <property type="molecule type" value="Genomic_DNA"/>
</dbReference>
<evidence type="ECO:0000313" key="2">
    <source>
        <dbReference type="Proteomes" id="UP000183200"/>
    </source>
</evidence>
<evidence type="ECO:0008006" key="3">
    <source>
        <dbReference type="Google" id="ProtNLM"/>
    </source>
</evidence>
<dbReference type="AlphaFoldDB" id="A0A1G9WAA5"/>
<dbReference type="OrthoDB" id="680656at2"/>
<dbReference type="RefSeq" id="WP_074608182.1">
    <property type="nucleotide sequence ID" value="NZ_FNGY01000005.1"/>
</dbReference>
<evidence type="ECO:0000313" key="1">
    <source>
        <dbReference type="EMBL" id="SDM81389.1"/>
    </source>
</evidence>
<gene>
    <name evidence="1" type="ORF">SAMN05421820_105110</name>
</gene>
<accession>A0A1G9WAA5</accession>
<protein>
    <recommendedName>
        <fullName evidence="3">YD repeat-containing protein</fullName>
    </recommendedName>
</protein>
<proteinExistence type="predicted"/>
<organism evidence="1 2">
    <name type="scientific">Pedobacter steynii</name>
    <dbReference type="NCBI Taxonomy" id="430522"/>
    <lineage>
        <taxon>Bacteria</taxon>
        <taxon>Pseudomonadati</taxon>
        <taxon>Bacteroidota</taxon>
        <taxon>Sphingobacteriia</taxon>
        <taxon>Sphingobacteriales</taxon>
        <taxon>Sphingobacteriaceae</taxon>
        <taxon>Pedobacter</taxon>
    </lineage>
</organism>
<reference evidence="2" key="1">
    <citation type="submission" date="2016-10" db="EMBL/GenBank/DDBJ databases">
        <authorList>
            <person name="Varghese N."/>
            <person name="Submissions S."/>
        </authorList>
    </citation>
    <scope>NUCLEOTIDE SEQUENCE [LARGE SCALE GENOMIC DNA]</scope>
    <source>
        <strain evidence="2">DSM 19110</strain>
    </source>
</reference>